<name>A0ABS9W2H2_9PROT</name>
<dbReference type="PROSITE" id="PS00166">
    <property type="entry name" value="ENOYL_COA_HYDRATASE"/>
    <property type="match status" value="1"/>
</dbReference>
<dbReference type="PANTHER" id="PTHR11941:SF54">
    <property type="entry name" value="ENOYL-COA HYDRATASE, MITOCHONDRIAL"/>
    <property type="match status" value="1"/>
</dbReference>
<comment type="similarity">
    <text evidence="1 3">Belongs to the enoyl-CoA hydratase/isomerase family.</text>
</comment>
<dbReference type="RefSeq" id="WP_241792722.1">
    <property type="nucleotide sequence ID" value="NZ_JALBUU010000004.1"/>
</dbReference>
<dbReference type="InterPro" id="IPR014748">
    <property type="entry name" value="Enoyl-CoA_hydra_C"/>
</dbReference>
<dbReference type="InterPro" id="IPR029045">
    <property type="entry name" value="ClpP/crotonase-like_dom_sf"/>
</dbReference>
<evidence type="ECO:0000256" key="3">
    <source>
        <dbReference type="RuleBase" id="RU003707"/>
    </source>
</evidence>
<dbReference type="Gene3D" id="3.90.226.10">
    <property type="entry name" value="2-enoyl-CoA Hydratase, Chain A, domain 1"/>
    <property type="match status" value="1"/>
</dbReference>
<reference evidence="4 5" key="1">
    <citation type="submission" date="2022-03" db="EMBL/GenBank/DDBJ databases">
        <title>Complete genome analysis of Roseomonas KG 17.1 : a prolific producer of plant growth promoters.</title>
        <authorList>
            <person name="Saadouli I."/>
            <person name="Najjari A."/>
            <person name="Mosbah A."/>
            <person name="Ouzari H.I."/>
        </authorList>
    </citation>
    <scope>NUCLEOTIDE SEQUENCE [LARGE SCALE GENOMIC DNA]</scope>
    <source>
        <strain evidence="4 5">KG17-1</strain>
    </source>
</reference>
<dbReference type="Proteomes" id="UP001201985">
    <property type="component" value="Unassembled WGS sequence"/>
</dbReference>
<evidence type="ECO:0000313" key="4">
    <source>
        <dbReference type="EMBL" id="MCI0753496.1"/>
    </source>
</evidence>
<gene>
    <name evidence="4" type="ORF">MON41_06950</name>
</gene>
<protein>
    <submittedName>
        <fullName evidence="4">Enoyl-CoA hydratase-related protein</fullName>
    </submittedName>
</protein>
<dbReference type="Pfam" id="PF00378">
    <property type="entry name" value="ECH_1"/>
    <property type="match status" value="1"/>
</dbReference>
<dbReference type="InterPro" id="IPR001753">
    <property type="entry name" value="Enoyl-CoA_hydra/iso"/>
</dbReference>
<dbReference type="CDD" id="cd06558">
    <property type="entry name" value="crotonase-like"/>
    <property type="match status" value="1"/>
</dbReference>
<evidence type="ECO:0000256" key="2">
    <source>
        <dbReference type="ARBA" id="ARBA00023239"/>
    </source>
</evidence>
<keyword evidence="2" id="KW-0456">Lyase</keyword>
<dbReference type="SUPFAM" id="SSF52096">
    <property type="entry name" value="ClpP/crotonase"/>
    <property type="match status" value="1"/>
</dbReference>
<dbReference type="InterPro" id="IPR018376">
    <property type="entry name" value="Enoyl-CoA_hyd/isom_CS"/>
</dbReference>
<sequence length="262" mass="28206">MTTLLRFEVVEGVARLTLDNPRRLNAINAEMWQALPGLLGHVAEDPAVRVLLLAGAGERAFCAGNDISEFDTIRADPEAAARYNAWQRAVATGLQGLEKPVVAAVHGYCLGAGFEFALMSDFRLCTADARIGIPAVRLGLPYRLEDIEKVVDVVGLARAREMVLLGRQYGGEELLALGVATRVLPDRAALGVAAEDLARELAANAPLSLKAAKIAFRELARRDGPPELDRVKAGEDACYASADYAEGRRAKLEKRAPTFTGR</sequence>
<accession>A0ABS9W2H2</accession>
<organism evidence="4 5">
    <name type="scientific">Teichococcus vastitatis</name>
    <dbReference type="NCBI Taxonomy" id="2307076"/>
    <lineage>
        <taxon>Bacteria</taxon>
        <taxon>Pseudomonadati</taxon>
        <taxon>Pseudomonadota</taxon>
        <taxon>Alphaproteobacteria</taxon>
        <taxon>Acetobacterales</taxon>
        <taxon>Roseomonadaceae</taxon>
        <taxon>Roseomonas</taxon>
    </lineage>
</organism>
<evidence type="ECO:0000313" key="5">
    <source>
        <dbReference type="Proteomes" id="UP001201985"/>
    </source>
</evidence>
<evidence type="ECO:0000256" key="1">
    <source>
        <dbReference type="ARBA" id="ARBA00005254"/>
    </source>
</evidence>
<dbReference type="EMBL" id="JALBUU010000004">
    <property type="protein sequence ID" value="MCI0753496.1"/>
    <property type="molecule type" value="Genomic_DNA"/>
</dbReference>
<keyword evidence="5" id="KW-1185">Reference proteome</keyword>
<dbReference type="PANTHER" id="PTHR11941">
    <property type="entry name" value="ENOYL-COA HYDRATASE-RELATED"/>
    <property type="match status" value="1"/>
</dbReference>
<comment type="caution">
    <text evidence="4">The sequence shown here is derived from an EMBL/GenBank/DDBJ whole genome shotgun (WGS) entry which is preliminary data.</text>
</comment>
<dbReference type="Gene3D" id="1.10.12.10">
    <property type="entry name" value="Lyase 2-enoyl-coa Hydratase, Chain A, domain 2"/>
    <property type="match status" value="1"/>
</dbReference>
<proteinExistence type="inferred from homology"/>